<feature type="chain" id="PRO_5022086167" evidence="1">
    <location>
        <begin position="22"/>
        <end position="152"/>
    </location>
</feature>
<dbReference type="InterPro" id="IPR028250">
    <property type="entry name" value="DsbDN"/>
</dbReference>
<organism evidence="3 4">
    <name type="scientific">Sphingobacterium siyangense</name>
    <dbReference type="NCBI Taxonomy" id="459529"/>
    <lineage>
        <taxon>Bacteria</taxon>
        <taxon>Pseudomonadati</taxon>
        <taxon>Bacteroidota</taxon>
        <taxon>Sphingobacteriia</taxon>
        <taxon>Sphingobacteriales</taxon>
        <taxon>Sphingobacteriaceae</taxon>
        <taxon>Sphingobacterium</taxon>
    </lineage>
</organism>
<comment type="caution">
    <text evidence="3">The sequence shown here is derived from an EMBL/GenBank/DDBJ whole genome shotgun (WGS) entry which is preliminary data.</text>
</comment>
<dbReference type="InterPro" id="IPR036929">
    <property type="entry name" value="DsbDN_sf"/>
</dbReference>
<evidence type="ECO:0000313" key="3">
    <source>
        <dbReference type="EMBL" id="TWI22905.1"/>
    </source>
</evidence>
<proteinExistence type="predicted"/>
<evidence type="ECO:0000256" key="1">
    <source>
        <dbReference type="SAM" id="SignalP"/>
    </source>
</evidence>
<feature type="domain" description="Thiol:disulfide interchange protein DsbD N-terminal" evidence="2">
    <location>
        <begin position="38"/>
        <end position="143"/>
    </location>
</feature>
<dbReference type="OrthoDB" id="767251at2"/>
<dbReference type="Pfam" id="PF11412">
    <property type="entry name" value="DsbD_N"/>
    <property type="match status" value="1"/>
</dbReference>
<dbReference type="RefSeq" id="WP_145327345.1">
    <property type="nucleotide sequence ID" value="NZ_DAMALA010000056.1"/>
</dbReference>
<dbReference type="Proteomes" id="UP000315908">
    <property type="component" value="Unassembled WGS sequence"/>
</dbReference>
<reference evidence="3 4" key="1">
    <citation type="journal article" date="2015" name="Stand. Genomic Sci.">
        <title>Genomic Encyclopedia of Bacterial and Archaeal Type Strains, Phase III: the genomes of soil and plant-associated and newly described type strains.</title>
        <authorList>
            <person name="Whitman W.B."/>
            <person name="Woyke T."/>
            <person name="Klenk H.P."/>
            <person name="Zhou Y."/>
            <person name="Lilburn T.G."/>
            <person name="Beck B.J."/>
            <person name="De Vos P."/>
            <person name="Vandamme P."/>
            <person name="Eisen J.A."/>
            <person name="Garrity G."/>
            <person name="Hugenholtz P."/>
            <person name="Kyrpides N.C."/>
        </authorList>
    </citation>
    <scope>NUCLEOTIDE SEQUENCE [LARGE SCALE GENOMIC DNA]</scope>
    <source>
        <strain evidence="3 4">CGMCC 1.6855</strain>
    </source>
</reference>
<gene>
    <name evidence="3" type="ORF">IQ31_01106</name>
</gene>
<dbReference type="EMBL" id="VLKR01000004">
    <property type="protein sequence ID" value="TWI22905.1"/>
    <property type="molecule type" value="Genomic_DNA"/>
</dbReference>
<name>A0A562MSI4_9SPHI</name>
<evidence type="ECO:0000313" key="4">
    <source>
        <dbReference type="Proteomes" id="UP000315908"/>
    </source>
</evidence>
<protein>
    <submittedName>
        <fullName evidence="3">Disulfide bond corrector protein DsbC</fullName>
    </submittedName>
</protein>
<evidence type="ECO:0000259" key="2">
    <source>
        <dbReference type="Pfam" id="PF11412"/>
    </source>
</evidence>
<sequence>MNRLAILVVTVLMMFCSHSKGQTLSGQVTWECTLKRKSPEEGEIRMKARIAPGWHMYALGNSPLSPIKMNFKFEPDRTYQLVGNVSQPSPLLKFDKLLGMPVTYFENEVEFGQKIRLKGKNGTIRGTIQFMQCSDQVCVPPQDFGFSLKIFN</sequence>
<dbReference type="AlphaFoldDB" id="A0A562MSI4"/>
<feature type="signal peptide" evidence="1">
    <location>
        <begin position="1"/>
        <end position="21"/>
    </location>
</feature>
<dbReference type="Gene3D" id="2.60.40.1250">
    <property type="entry name" value="Thiol:disulfide interchange protein DsbD, N-terminal domain"/>
    <property type="match status" value="1"/>
</dbReference>
<accession>A0A562MSI4</accession>
<keyword evidence="1" id="KW-0732">Signal</keyword>